<evidence type="ECO:0000256" key="1">
    <source>
        <dbReference type="ARBA" id="ARBA00004141"/>
    </source>
</evidence>
<reference evidence="5" key="1">
    <citation type="submission" date="2006-07" db="EMBL/GenBank/DDBJ databases">
        <authorList>
            <person name="Zheng M."/>
            <person name="Ma F.X."/>
            <person name="Chen C."/>
        </authorList>
    </citation>
    <scope>NUCLEOTIDE SEQUENCE</scope>
</reference>
<sequence>MMMTKNTLNMSKGTAAMKASPVLPSKTVRSVIVLSGGEGKGSAPRMLQDIPENERMFSTAQWNEAVAQAPAMKNAPPPKPVSVGEAFAFSGPLPEKANGRLAMLGFVAALGAEISTGQPVLTQFSEATVPVVATVVAFTLASLAPLLKGSSQSTEVGPFTPQAELTNSRFAMIGMASLLAYEYFQGTALF</sequence>
<protein>
    <submittedName>
        <fullName evidence="5">Chloroplast carotene biosynthesis-related protein</fullName>
    </submittedName>
</protein>
<dbReference type="Gene3D" id="1.10.3460.10">
    <property type="entry name" value="Chlorophyll a/b binding protein domain"/>
    <property type="match status" value="1"/>
</dbReference>
<dbReference type="GO" id="GO:0016020">
    <property type="term" value="C:membrane"/>
    <property type="evidence" value="ECO:0007669"/>
    <property type="project" value="UniProtKB-SubCell"/>
</dbReference>
<keyword evidence="3" id="KW-1133">Transmembrane helix</keyword>
<gene>
    <name evidence="5" type="primary">cbr</name>
</gene>
<evidence type="ECO:0000313" key="5">
    <source>
        <dbReference type="EMBL" id="ABI79071.1"/>
    </source>
</evidence>
<evidence type="ECO:0000256" key="2">
    <source>
        <dbReference type="ARBA" id="ARBA00022692"/>
    </source>
</evidence>
<keyword evidence="4" id="KW-0472">Membrane</keyword>
<dbReference type="SUPFAM" id="SSF103511">
    <property type="entry name" value="Chlorophyll a-b binding protein"/>
    <property type="match status" value="1"/>
</dbReference>
<comment type="subcellular location">
    <subcellularLocation>
        <location evidence="1">Membrane</location>
        <topology evidence="1">Multi-pass membrane protein</topology>
    </subcellularLocation>
</comment>
<accession>A6XN28</accession>
<evidence type="ECO:0000256" key="4">
    <source>
        <dbReference type="ARBA" id="ARBA00023136"/>
    </source>
</evidence>
<name>A6XN28_DUNSA</name>
<dbReference type="PANTHER" id="PTHR14154">
    <property type="entry name" value="UPF0041 BRAIN PROTEIN 44-RELATED"/>
    <property type="match status" value="1"/>
</dbReference>
<proteinExistence type="evidence at transcript level"/>
<organism evidence="5">
    <name type="scientific">Dunaliella salina</name>
    <name type="common">Green alga</name>
    <name type="synonym">Protococcus salinus</name>
    <dbReference type="NCBI Taxonomy" id="3046"/>
    <lineage>
        <taxon>Eukaryota</taxon>
        <taxon>Viridiplantae</taxon>
        <taxon>Chlorophyta</taxon>
        <taxon>core chlorophytes</taxon>
        <taxon>Chlorophyceae</taxon>
        <taxon>CS clade</taxon>
        <taxon>Chlamydomonadales</taxon>
        <taxon>Dunaliellaceae</taxon>
        <taxon>Dunaliella</taxon>
    </lineage>
</organism>
<reference evidence="5" key="2">
    <citation type="journal article" date="2008" name="Mol. Biol. Rep.">
        <title>Cloning and expression study of a putative carotene biosynthesis related (cbr) gene from the halotolerant green alga Dunaliella salina.</title>
        <authorList>
            <person name="Chen C."/>
            <person name="Bai L.H."/>
            <person name="Qiao D.R."/>
            <person name="Xu H."/>
            <person name="Dong G.L."/>
            <person name="Ruan K."/>
            <person name="Huang F."/>
            <person name="Cao Y."/>
        </authorList>
    </citation>
    <scope>NUCLEOTIDE SEQUENCE</scope>
</reference>
<evidence type="ECO:0000256" key="3">
    <source>
        <dbReference type="ARBA" id="ARBA00022989"/>
    </source>
</evidence>
<keyword evidence="2" id="KW-0812">Transmembrane</keyword>
<dbReference type="EMBL" id="DQ867041">
    <property type="protein sequence ID" value="ABI79071.1"/>
    <property type="molecule type" value="mRNA"/>
</dbReference>
<dbReference type="AlphaFoldDB" id="A6XN28"/>